<evidence type="ECO:0000313" key="12">
    <source>
        <dbReference type="Proteomes" id="UP000694388"/>
    </source>
</evidence>
<dbReference type="GO" id="GO:0008311">
    <property type="term" value="F:double-stranded DNA 3'-5' DNA exonuclease activity"/>
    <property type="evidence" value="ECO:0007669"/>
    <property type="project" value="UniProtKB-EC"/>
</dbReference>
<dbReference type="EC" id="3.1.11.2" evidence="3"/>
<dbReference type="PANTHER" id="PTHR13058">
    <property type="entry name" value="THREE PRIME REPAIR EXONUCLEASE 1, 2"/>
    <property type="match status" value="1"/>
</dbReference>
<evidence type="ECO:0000256" key="3">
    <source>
        <dbReference type="ARBA" id="ARBA00012115"/>
    </source>
</evidence>
<dbReference type="GO" id="GO:0046872">
    <property type="term" value="F:metal ion binding"/>
    <property type="evidence" value="ECO:0007669"/>
    <property type="project" value="UniProtKB-KW"/>
</dbReference>
<evidence type="ECO:0000256" key="8">
    <source>
        <dbReference type="ARBA" id="ARBA00022842"/>
    </source>
</evidence>
<dbReference type="Proteomes" id="UP000694388">
    <property type="component" value="Unplaced"/>
</dbReference>
<keyword evidence="12" id="KW-1185">Reference proteome</keyword>
<keyword evidence="6" id="KW-0378">Hydrolase</keyword>
<comment type="cofactor">
    <cofactor evidence="2">
        <name>Mg(2+)</name>
        <dbReference type="ChEBI" id="CHEBI:18420"/>
    </cofactor>
</comment>
<keyword evidence="4" id="KW-0540">Nuclease</keyword>
<dbReference type="GeneTree" id="ENSGT00390000012715"/>
<dbReference type="GO" id="GO:0003676">
    <property type="term" value="F:nucleic acid binding"/>
    <property type="evidence" value="ECO:0007669"/>
    <property type="project" value="InterPro"/>
</dbReference>
<sequence length="255" mass="28864">MTSGEGWGRMIHLGGNRLVVQEAVPKTDTVPNQTYVFMDVETTGVKIDRPRITELCLIAVNRFGLQNVLLGPPSHKNSKQLPLPPRVLDKMTVCIDPQKVVRDDAYRLTGLSNERLAENRRKGFDQDVIDMILAFIARQPTPVCLFAHNGFAFDYPMLKVEFFRLNTNLPPNIRCADTLVAAREIFRFDGNEPLRFGLVDLHQQLFQSLPHGAHNAEDDALTLLRVVQSNVVAFINWADKNARLAKHPSEPEWEN</sequence>
<dbReference type="Ensembl" id="ENSEBUT00000010531.1">
    <property type="protein sequence ID" value="ENSEBUP00000009995.1"/>
    <property type="gene ID" value="ENSEBUG00000006412.1"/>
</dbReference>
<reference evidence="11" key="1">
    <citation type="submission" date="2025-08" db="UniProtKB">
        <authorList>
            <consortium name="Ensembl"/>
        </authorList>
    </citation>
    <scope>IDENTIFICATION</scope>
</reference>
<evidence type="ECO:0000256" key="2">
    <source>
        <dbReference type="ARBA" id="ARBA00001946"/>
    </source>
</evidence>
<evidence type="ECO:0000256" key="5">
    <source>
        <dbReference type="ARBA" id="ARBA00022723"/>
    </source>
</evidence>
<evidence type="ECO:0000256" key="7">
    <source>
        <dbReference type="ARBA" id="ARBA00022839"/>
    </source>
</evidence>
<evidence type="ECO:0000256" key="1">
    <source>
        <dbReference type="ARBA" id="ARBA00000493"/>
    </source>
</evidence>
<evidence type="ECO:0000256" key="4">
    <source>
        <dbReference type="ARBA" id="ARBA00022722"/>
    </source>
</evidence>
<evidence type="ECO:0000259" key="10">
    <source>
        <dbReference type="SMART" id="SM00479"/>
    </source>
</evidence>
<keyword evidence="8" id="KW-0460">Magnesium</keyword>
<dbReference type="SUPFAM" id="SSF53098">
    <property type="entry name" value="Ribonuclease H-like"/>
    <property type="match status" value="1"/>
</dbReference>
<dbReference type="GO" id="GO:0005737">
    <property type="term" value="C:cytoplasm"/>
    <property type="evidence" value="ECO:0007669"/>
    <property type="project" value="TreeGrafter"/>
</dbReference>
<evidence type="ECO:0000256" key="6">
    <source>
        <dbReference type="ARBA" id="ARBA00022801"/>
    </source>
</evidence>
<dbReference type="InterPro" id="IPR036397">
    <property type="entry name" value="RNaseH_sf"/>
</dbReference>
<dbReference type="Pfam" id="PF00929">
    <property type="entry name" value="RNase_T"/>
    <property type="match status" value="1"/>
</dbReference>
<keyword evidence="5" id="KW-0479">Metal-binding</keyword>
<dbReference type="SMART" id="SM00479">
    <property type="entry name" value="EXOIII"/>
    <property type="match status" value="1"/>
</dbReference>
<comment type="similarity">
    <text evidence="9">Belongs to the exonuclease superfamily. TREX family.</text>
</comment>
<organism evidence="11 12">
    <name type="scientific">Eptatretus burgeri</name>
    <name type="common">Inshore hagfish</name>
    <dbReference type="NCBI Taxonomy" id="7764"/>
    <lineage>
        <taxon>Eukaryota</taxon>
        <taxon>Metazoa</taxon>
        <taxon>Chordata</taxon>
        <taxon>Craniata</taxon>
        <taxon>Vertebrata</taxon>
        <taxon>Cyclostomata</taxon>
        <taxon>Myxini</taxon>
        <taxon>Myxiniformes</taxon>
        <taxon>Myxinidae</taxon>
        <taxon>Eptatretinae</taxon>
        <taxon>Eptatretus</taxon>
    </lineage>
</organism>
<dbReference type="AlphaFoldDB" id="A0A8C4Q5A2"/>
<evidence type="ECO:0000313" key="11">
    <source>
        <dbReference type="Ensembl" id="ENSEBUP00000009995.1"/>
    </source>
</evidence>
<comment type="catalytic activity">
    <reaction evidence="1">
        <text>Exonucleolytic cleavage in the 3'- to 5'-direction to yield nucleoside 5'-phosphates.</text>
        <dbReference type="EC" id="3.1.11.2"/>
    </reaction>
</comment>
<accession>A0A8C4Q5A2</accession>
<evidence type="ECO:0000256" key="9">
    <source>
        <dbReference type="ARBA" id="ARBA00025769"/>
    </source>
</evidence>
<protein>
    <recommendedName>
        <fullName evidence="3">exodeoxyribonuclease III</fullName>
        <ecNumber evidence="3">3.1.11.2</ecNumber>
    </recommendedName>
</protein>
<feature type="domain" description="Exonuclease" evidence="10">
    <location>
        <begin position="34"/>
        <end position="236"/>
    </location>
</feature>
<keyword evidence="7" id="KW-0269">Exonuclease</keyword>
<name>A0A8C4Q5A2_EPTBU</name>
<dbReference type="OMA" id="WAHVEPM"/>
<dbReference type="GO" id="GO:0006308">
    <property type="term" value="P:DNA catabolic process"/>
    <property type="evidence" value="ECO:0007669"/>
    <property type="project" value="TreeGrafter"/>
</dbReference>
<reference evidence="11" key="2">
    <citation type="submission" date="2025-09" db="UniProtKB">
        <authorList>
            <consortium name="Ensembl"/>
        </authorList>
    </citation>
    <scope>IDENTIFICATION</scope>
</reference>
<dbReference type="InterPro" id="IPR013520">
    <property type="entry name" value="Ribonucl_H"/>
</dbReference>
<dbReference type="Gene3D" id="3.30.420.10">
    <property type="entry name" value="Ribonuclease H-like superfamily/Ribonuclease H"/>
    <property type="match status" value="1"/>
</dbReference>
<dbReference type="PANTHER" id="PTHR13058:SF19">
    <property type="entry name" value="LD40940P"/>
    <property type="match status" value="1"/>
</dbReference>
<dbReference type="InterPro" id="IPR012337">
    <property type="entry name" value="RNaseH-like_sf"/>
</dbReference>
<dbReference type="InterPro" id="IPR040393">
    <property type="entry name" value="TREX1/2"/>
</dbReference>
<proteinExistence type="inferred from homology"/>